<evidence type="ECO:0000313" key="3">
    <source>
        <dbReference type="Proteomes" id="UP000183988"/>
    </source>
</evidence>
<gene>
    <name evidence="2" type="ORF">SAMN05216225_103012</name>
</gene>
<reference evidence="2 3" key="1">
    <citation type="submission" date="2016-11" db="EMBL/GenBank/DDBJ databases">
        <authorList>
            <person name="Jaros S."/>
            <person name="Januszkiewicz K."/>
            <person name="Wedrychowicz H."/>
        </authorList>
    </citation>
    <scope>NUCLEOTIDE SEQUENCE [LARGE SCALE GENOMIC DNA]</scope>
    <source>
        <strain evidence="2 3">IBRC-M 10683</strain>
    </source>
</reference>
<keyword evidence="3" id="KW-1185">Reference proteome</keyword>
<dbReference type="InterPro" id="IPR000182">
    <property type="entry name" value="GNAT_dom"/>
</dbReference>
<evidence type="ECO:0000313" key="2">
    <source>
        <dbReference type="EMBL" id="SHG39161.1"/>
    </source>
</evidence>
<protein>
    <recommendedName>
        <fullName evidence="1">N-acetyltransferase domain-containing protein</fullName>
    </recommendedName>
</protein>
<dbReference type="RefSeq" id="WP_084063324.1">
    <property type="nucleotide sequence ID" value="NZ_FQVW01000030.1"/>
</dbReference>
<name>A0A1M5JF73_9BACI</name>
<dbReference type="GO" id="GO:0016747">
    <property type="term" value="F:acyltransferase activity, transferring groups other than amino-acyl groups"/>
    <property type="evidence" value="ECO:0007669"/>
    <property type="project" value="InterPro"/>
</dbReference>
<dbReference type="AlphaFoldDB" id="A0A1M5JF73"/>
<dbReference type="PROSITE" id="PS51186">
    <property type="entry name" value="GNAT"/>
    <property type="match status" value="1"/>
</dbReference>
<dbReference type="Proteomes" id="UP000183988">
    <property type="component" value="Unassembled WGS sequence"/>
</dbReference>
<evidence type="ECO:0000259" key="1">
    <source>
        <dbReference type="PROSITE" id="PS51186"/>
    </source>
</evidence>
<dbReference type="InterPro" id="IPR016181">
    <property type="entry name" value="Acyl_CoA_acyltransferase"/>
</dbReference>
<sequence length="282" mass="31752">MIIKIEQSIAVYLEKMKPLLLENEANNNLMLGLLERIKGNPDIVGEQVYLGLVENNGETIYGFMQTKPNNWILPDIENVPNEVFTEITKFLNKNKYDVPGVIGQVTLVEQFIKDWELQNGKSAKLQVEQIIYQLDSVSVSPDKTGKLIQATSAHKDLINRWLYSFGLEANMPLTKEKAKETAETYINNESIFVWEVDGQAVSMVNNSRRTENGVTVNAVYTPDEYKRKGYATSAVAALSQKLLDEGFSFCSLYTDAANPTSNGIYKKIGYYETGTSVVYKFV</sequence>
<dbReference type="Gene3D" id="3.40.630.30">
    <property type="match status" value="1"/>
</dbReference>
<dbReference type="STRING" id="930117.SAMN05216225_103012"/>
<organism evidence="2 3">
    <name type="scientific">Ornithinibacillus halophilus</name>
    <dbReference type="NCBI Taxonomy" id="930117"/>
    <lineage>
        <taxon>Bacteria</taxon>
        <taxon>Bacillati</taxon>
        <taxon>Bacillota</taxon>
        <taxon>Bacilli</taxon>
        <taxon>Bacillales</taxon>
        <taxon>Bacillaceae</taxon>
        <taxon>Ornithinibacillus</taxon>
    </lineage>
</organism>
<feature type="domain" description="N-acetyltransferase" evidence="1">
    <location>
        <begin position="145"/>
        <end position="282"/>
    </location>
</feature>
<dbReference type="OrthoDB" id="3174529at2"/>
<dbReference type="SUPFAM" id="SSF55729">
    <property type="entry name" value="Acyl-CoA N-acyltransferases (Nat)"/>
    <property type="match status" value="1"/>
</dbReference>
<accession>A0A1M5JF73</accession>
<proteinExistence type="predicted"/>
<dbReference type="Pfam" id="PF00583">
    <property type="entry name" value="Acetyltransf_1"/>
    <property type="match status" value="1"/>
</dbReference>
<dbReference type="EMBL" id="FQVW01000030">
    <property type="protein sequence ID" value="SHG39161.1"/>
    <property type="molecule type" value="Genomic_DNA"/>
</dbReference>